<dbReference type="Pfam" id="PF11309">
    <property type="entry name" value="DUF3112"/>
    <property type="match status" value="1"/>
</dbReference>
<feature type="transmembrane region" description="Helical" evidence="2">
    <location>
        <begin position="180"/>
        <end position="207"/>
    </location>
</feature>
<dbReference type="InterPro" id="IPR021460">
    <property type="entry name" value="DUF3112"/>
</dbReference>
<keyword evidence="2" id="KW-1133">Transmembrane helix</keyword>
<feature type="transmembrane region" description="Helical" evidence="2">
    <location>
        <begin position="70"/>
        <end position="93"/>
    </location>
</feature>
<comment type="caution">
    <text evidence="3">The sequence shown here is derived from an EMBL/GenBank/DDBJ whole genome shotgun (WGS) entry which is preliminary data.</text>
</comment>
<feature type="compositionally biased region" description="Basic and acidic residues" evidence="1">
    <location>
        <begin position="307"/>
        <end position="317"/>
    </location>
</feature>
<keyword evidence="4" id="KW-1185">Reference proteome</keyword>
<evidence type="ECO:0000256" key="1">
    <source>
        <dbReference type="SAM" id="MobiDB-lite"/>
    </source>
</evidence>
<sequence length="370" mass="40629">MSGAPASGSPVGQQTPHGPPYLPRTAQIGGVPTVSVDVPISAVLLFLFVCGAATHMTILQVNRRRDHKFLFSGMLFGFCMARIVALTMRMVWATHSTNINVAIASGIFTQAGVLLLFVVNLIFSQRMVRAYRPRFGWHRTTTVVFRTLYCCVVALLIMVVTATVQSFFTLDKGTLHSDRIVQLFAVTFLAALAFLPIPIVTAAALLPGRQAEPLDKFGQGRFRTKVRLLLFTATILALGAGFRAGAAYDVRPINHPAWYHHKACYYCFNYAIELIMVYTYAITRFDRRFHVPDGSSGPGHYSAGRVRKQEPYSDSGRRPSFIADHIGREADTFGSDGNDDSDGLAEQPSSRDDTQGWSEGAKKGSPDSDV</sequence>
<feature type="transmembrane region" description="Helical" evidence="2">
    <location>
        <begin position="99"/>
        <end position="123"/>
    </location>
</feature>
<dbReference type="EMBL" id="JAZHXJ010000060">
    <property type="protein sequence ID" value="KAL1877832.1"/>
    <property type="molecule type" value="Genomic_DNA"/>
</dbReference>
<evidence type="ECO:0000313" key="3">
    <source>
        <dbReference type="EMBL" id="KAL1877832.1"/>
    </source>
</evidence>
<feature type="transmembrane region" description="Helical" evidence="2">
    <location>
        <begin position="228"/>
        <end position="248"/>
    </location>
</feature>
<proteinExistence type="predicted"/>
<evidence type="ECO:0000313" key="4">
    <source>
        <dbReference type="Proteomes" id="UP001586593"/>
    </source>
</evidence>
<feature type="compositionally biased region" description="Basic and acidic residues" evidence="1">
    <location>
        <begin position="349"/>
        <end position="370"/>
    </location>
</feature>
<feature type="transmembrane region" description="Helical" evidence="2">
    <location>
        <begin position="38"/>
        <end position="58"/>
    </location>
</feature>
<feature type="transmembrane region" description="Helical" evidence="2">
    <location>
        <begin position="263"/>
        <end position="281"/>
    </location>
</feature>
<reference evidence="3 4" key="1">
    <citation type="journal article" date="2024" name="Commun. Biol.">
        <title>Comparative genomic analysis of thermophilic fungi reveals convergent evolutionary adaptations and gene losses.</title>
        <authorList>
            <person name="Steindorff A.S."/>
            <person name="Aguilar-Pontes M.V."/>
            <person name="Robinson A.J."/>
            <person name="Andreopoulos B."/>
            <person name="LaButti K."/>
            <person name="Kuo A."/>
            <person name="Mondo S."/>
            <person name="Riley R."/>
            <person name="Otillar R."/>
            <person name="Haridas S."/>
            <person name="Lipzen A."/>
            <person name="Grimwood J."/>
            <person name="Schmutz J."/>
            <person name="Clum A."/>
            <person name="Reid I.D."/>
            <person name="Moisan M.C."/>
            <person name="Butler G."/>
            <person name="Nguyen T.T.M."/>
            <person name="Dewar K."/>
            <person name="Conant G."/>
            <person name="Drula E."/>
            <person name="Henrissat B."/>
            <person name="Hansel C."/>
            <person name="Singer S."/>
            <person name="Hutchinson M.I."/>
            <person name="de Vries R.P."/>
            <person name="Natvig D.O."/>
            <person name="Powell A.J."/>
            <person name="Tsang A."/>
            <person name="Grigoriev I.V."/>
        </authorList>
    </citation>
    <scope>NUCLEOTIDE SEQUENCE [LARGE SCALE GENOMIC DNA]</scope>
    <source>
        <strain evidence="3 4">ATCC 24622</strain>
    </source>
</reference>
<feature type="transmembrane region" description="Helical" evidence="2">
    <location>
        <begin position="143"/>
        <end position="168"/>
    </location>
</feature>
<accession>A0ABR3XPA6</accession>
<gene>
    <name evidence="3" type="ORF">VTK73DRAFT_8359</name>
</gene>
<name>A0ABR3XPA6_9PEZI</name>
<keyword evidence="2" id="KW-0812">Transmembrane</keyword>
<keyword evidence="2" id="KW-0472">Membrane</keyword>
<dbReference type="Proteomes" id="UP001586593">
    <property type="component" value="Unassembled WGS sequence"/>
</dbReference>
<feature type="region of interest" description="Disordered" evidence="1">
    <location>
        <begin position="295"/>
        <end position="370"/>
    </location>
</feature>
<evidence type="ECO:0008006" key="5">
    <source>
        <dbReference type="Google" id="ProtNLM"/>
    </source>
</evidence>
<protein>
    <recommendedName>
        <fullName evidence="5">Family c-likeg-protein-coupled receptor protein</fullName>
    </recommendedName>
</protein>
<dbReference type="PANTHER" id="PTHR35184">
    <property type="entry name" value="YALI0C10208P"/>
    <property type="match status" value="1"/>
</dbReference>
<organism evidence="3 4">
    <name type="scientific">Phialemonium thermophilum</name>
    <dbReference type="NCBI Taxonomy" id="223376"/>
    <lineage>
        <taxon>Eukaryota</taxon>
        <taxon>Fungi</taxon>
        <taxon>Dikarya</taxon>
        <taxon>Ascomycota</taxon>
        <taxon>Pezizomycotina</taxon>
        <taxon>Sordariomycetes</taxon>
        <taxon>Sordariomycetidae</taxon>
        <taxon>Cephalothecales</taxon>
        <taxon>Cephalothecaceae</taxon>
        <taxon>Phialemonium</taxon>
    </lineage>
</organism>
<evidence type="ECO:0000256" key="2">
    <source>
        <dbReference type="SAM" id="Phobius"/>
    </source>
</evidence>
<dbReference type="PANTHER" id="PTHR35184:SF1">
    <property type="entry name" value="INTEGRAL MEMBRANE PROTEIN"/>
    <property type="match status" value="1"/>
</dbReference>